<gene>
    <name evidence="2" type="ORF">DFR28_103359</name>
</gene>
<sequence length="84" mass="9304">MKTVSSNVPWPCECLVQALCVNWLLNRQALPWVTYLGASLEAGAQPNMKAHAWVCVGPHTIIGDRRDQFPIVGTFTSSDLSEFE</sequence>
<dbReference type="EMBL" id="QNRT01000003">
    <property type="protein sequence ID" value="RBP49927.1"/>
    <property type="molecule type" value="Genomic_DNA"/>
</dbReference>
<evidence type="ECO:0000313" key="2">
    <source>
        <dbReference type="EMBL" id="RBP49927.1"/>
    </source>
</evidence>
<comment type="caution">
    <text evidence="2">The sequence shown here is derived from an EMBL/GenBank/DDBJ whole genome shotgun (WGS) entry which is preliminary data.</text>
</comment>
<evidence type="ECO:0000313" key="3">
    <source>
        <dbReference type="Proteomes" id="UP000253083"/>
    </source>
</evidence>
<dbReference type="NCBIfam" id="NF033537">
    <property type="entry name" value="lasso_biosyn_B2"/>
    <property type="match status" value="1"/>
</dbReference>
<proteinExistence type="predicted"/>
<dbReference type="Proteomes" id="UP000253083">
    <property type="component" value="Unassembled WGS sequence"/>
</dbReference>
<dbReference type="InterPro" id="IPR053521">
    <property type="entry name" value="McjB-like"/>
</dbReference>
<dbReference type="InterPro" id="IPR032708">
    <property type="entry name" value="McjB_C"/>
</dbReference>
<reference evidence="2 3" key="1">
    <citation type="submission" date="2018-06" db="EMBL/GenBank/DDBJ databases">
        <title>Genomic Encyclopedia of Type Strains, Phase IV (KMG-IV): sequencing the most valuable type-strain genomes for metagenomic binning, comparative biology and taxonomic classification.</title>
        <authorList>
            <person name="Goeker M."/>
        </authorList>
    </citation>
    <scope>NUCLEOTIDE SEQUENCE [LARGE SCALE GENOMIC DNA]</scope>
    <source>
        <strain evidence="2 3">DSM 24032</strain>
    </source>
</reference>
<name>A0A395JIG9_9GAMM</name>
<evidence type="ECO:0000259" key="1">
    <source>
        <dbReference type="Pfam" id="PF13471"/>
    </source>
</evidence>
<dbReference type="InParanoid" id="A0A395JIG9"/>
<dbReference type="AlphaFoldDB" id="A0A395JIG9"/>
<feature type="domain" description="Microcin J25-processing protein McjB C-terminal" evidence="1">
    <location>
        <begin position="3"/>
        <end position="69"/>
    </location>
</feature>
<dbReference type="Pfam" id="PF13471">
    <property type="entry name" value="Transglut_core3"/>
    <property type="match status" value="1"/>
</dbReference>
<accession>A0A395JIG9</accession>
<organism evidence="2 3">
    <name type="scientific">Arenicella xantha</name>
    <dbReference type="NCBI Taxonomy" id="644221"/>
    <lineage>
        <taxon>Bacteria</taxon>
        <taxon>Pseudomonadati</taxon>
        <taxon>Pseudomonadota</taxon>
        <taxon>Gammaproteobacteria</taxon>
        <taxon>Arenicellales</taxon>
        <taxon>Arenicellaceae</taxon>
        <taxon>Arenicella</taxon>
    </lineage>
</organism>
<keyword evidence="3" id="KW-1185">Reference proteome</keyword>
<protein>
    <submittedName>
        <fullName evidence="2">Transglutaminase superfamily protein</fullName>
    </submittedName>
</protein>